<proteinExistence type="predicted"/>
<sequence>MAGAGITASLAGCAGGSNGDGPGDDGLSIGLLAYEPGAAPMGTAQENAAELAVQELNDEGGVLGEDVQLDVANYQGSASTASDRYLEFVVEDDVDITAGVFQTEVMVDLMSEIASHQTIHMSGGHTSPVISEMVADNYDDYRYQFRPYGNAVHWMHSIADMCGYMQDQEGWERIALLNEEFEWTQTFTDDLPDELEDLGLEVVFNDRYPADTEDFSPLFDSIEAEDADATLMGMAHTAGPALLQWQEQEREFVIGGQIAQIVNPAAYGDFDGTIEFAMSNAPAVHTAELTDETIPFAERYYDEFGIYPNDDFAYATYDGIKMWAEVVEELGTADTEDVIEGLLDASYEGTRGVVEFQGENDEFPHDARFGEGYLERINFQWQEDDGEGIQNVVHPDHHATADYQEPDWY</sequence>
<dbReference type="EMBL" id="CP019893">
    <property type="protein sequence ID" value="ARS90531.1"/>
    <property type="molecule type" value="Genomic_DNA"/>
</dbReference>
<gene>
    <name evidence="3" type="ORF">B1756_12880</name>
</gene>
<feature type="domain" description="Leucine-binding protein" evidence="2">
    <location>
        <begin position="29"/>
        <end position="371"/>
    </location>
</feature>
<organism evidence="3 4">
    <name type="scientific">Natrarchaeobaculum aegyptiacum</name>
    <dbReference type="NCBI Taxonomy" id="745377"/>
    <lineage>
        <taxon>Archaea</taxon>
        <taxon>Methanobacteriati</taxon>
        <taxon>Methanobacteriota</taxon>
        <taxon>Stenosarchaea group</taxon>
        <taxon>Halobacteria</taxon>
        <taxon>Halobacteriales</taxon>
        <taxon>Natrialbaceae</taxon>
        <taxon>Natrarchaeobaculum</taxon>
    </lineage>
</organism>
<evidence type="ECO:0000259" key="2">
    <source>
        <dbReference type="Pfam" id="PF13458"/>
    </source>
</evidence>
<dbReference type="PANTHER" id="PTHR30483:SF6">
    <property type="entry name" value="PERIPLASMIC BINDING PROTEIN OF ABC TRANSPORTER FOR NATURAL AMINO ACIDS"/>
    <property type="match status" value="1"/>
</dbReference>
<dbReference type="Proteomes" id="UP000250088">
    <property type="component" value="Chromosome"/>
</dbReference>
<dbReference type="InterPro" id="IPR028081">
    <property type="entry name" value="Leu-bd"/>
</dbReference>
<evidence type="ECO:0000313" key="3">
    <source>
        <dbReference type="EMBL" id="ARS90531.1"/>
    </source>
</evidence>
<dbReference type="KEGG" id="naj:B1756_12880"/>
<accession>A0A2Z2HTH0</accession>
<dbReference type="AlphaFoldDB" id="A0A2Z2HTH0"/>
<protein>
    <recommendedName>
        <fullName evidence="2">Leucine-binding protein domain-containing protein</fullName>
    </recommendedName>
</protein>
<evidence type="ECO:0000256" key="1">
    <source>
        <dbReference type="ARBA" id="ARBA00022729"/>
    </source>
</evidence>
<keyword evidence="4" id="KW-1185">Reference proteome</keyword>
<dbReference type="Pfam" id="PF13458">
    <property type="entry name" value="Peripla_BP_6"/>
    <property type="match status" value="1"/>
</dbReference>
<name>A0A2Z2HTH0_9EURY</name>
<dbReference type="SUPFAM" id="SSF53822">
    <property type="entry name" value="Periplasmic binding protein-like I"/>
    <property type="match status" value="1"/>
</dbReference>
<dbReference type="CDD" id="cd06345">
    <property type="entry name" value="PBP1_ABC_ligand_binding-like"/>
    <property type="match status" value="1"/>
</dbReference>
<dbReference type="PANTHER" id="PTHR30483">
    <property type="entry name" value="LEUCINE-SPECIFIC-BINDING PROTEIN"/>
    <property type="match status" value="1"/>
</dbReference>
<evidence type="ECO:0000313" key="4">
    <source>
        <dbReference type="Proteomes" id="UP000250088"/>
    </source>
</evidence>
<dbReference type="InterPro" id="IPR028082">
    <property type="entry name" value="Peripla_BP_I"/>
</dbReference>
<dbReference type="Gene3D" id="3.40.50.2300">
    <property type="match status" value="2"/>
</dbReference>
<keyword evidence="1" id="KW-0732">Signal</keyword>
<reference evidence="4" key="1">
    <citation type="submission" date="2017-02" db="EMBL/GenBank/DDBJ databases">
        <title>Natronthermophilus aegyptiacus gen. nov.,sp. nov., an aerobic, extremely halophilic alkalithermophilic archaeon isolated from the athalassohaline Wadi An Natrun, Egypt.</title>
        <authorList>
            <person name="Zhao B."/>
        </authorList>
    </citation>
    <scope>NUCLEOTIDE SEQUENCE [LARGE SCALE GENOMIC DNA]</scope>
    <source>
        <strain evidence="4">JW/NM-HA 15</strain>
    </source>
</reference>
<dbReference type="InterPro" id="IPR051010">
    <property type="entry name" value="BCAA_transport"/>
</dbReference>